<keyword evidence="2" id="KW-1015">Disulfide bond</keyword>
<protein>
    <submittedName>
        <fullName evidence="4">Hydrophobin</fullName>
    </submittedName>
</protein>
<dbReference type="Proteomes" id="UP000016931">
    <property type="component" value="Unassembled WGS sequence"/>
</dbReference>
<dbReference type="PANTHER" id="PTHR42341:SF2">
    <property type="entry name" value="HYDROPHOBIN"/>
    <property type="match status" value="1"/>
</dbReference>
<dbReference type="AlphaFoldDB" id="N1QJR4"/>
<feature type="signal peptide" evidence="3">
    <location>
        <begin position="1"/>
        <end position="15"/>
    </location>
</feature>
<sequence length="92" mass="9294">MQFFALLTTAALAAAAPSVLETRGGEKVCASGAPYCCQLDVLGVAAVSCSDVPGSPKSVDEFNKECKHTGLSAQCCEVGGIADLALLCTTPL</sequence>
<evidence type="ECO:0000313" key="4">
    <source>
        <dbReference type="EMBL" id="EMF10789.1"/>
    </source>
</evidence>
<keyword evidence="3" id="KW-0732">Signal</keyword>
<dbReference type="OrthoDB" id="4500971at2759"/>
<dbReference type="PANTHER" id="PTHR42341">
    <property type="entry name" value="HYDROPHOBIN"/>
    <property type="match status" value="1"/>
</dbReference>
<accession>N1QJR4</accession>
<dbReference type="InterPro" id="IPR010636">
    <property type="entry name" value="Class_II_hydrophobin"/>
</dbReference>
<dbReference type="Gene3D" id="3.20.120.10">
    <property type="entry name" value="Hydrophobin"/>
    <property type="match status" value="1"/>
</dbReference>
<organism evidence="4 5">
    <name type="scientific">Sphaerulina musiva (strain SO2202)</name>
    <name type="common">Poplar stem canker fungus</name>
    <name type="synonym">Septoria musiva</name>
    <dbReference type="NCBI Taxonomy" id="692275"/>
    <lineage>
        <taxon>Eukaryota</taxon>
        <taxon>Fungi</taxon>
        <taxon>Dikarya</taxon>
        <taxon>Ascomycota</taxon>
        <taxon>Pezizomycotina</taxon>
        <taxon>Dothideomycetes</taxon>
        <taxon>Dothideomycetidae</taxon>
        <taxon>Mycosphaerellales</taxon>
        <taxon>Mycosphaerellaceae</taxon>
        <taxon>Sphaerulina</taxon>
    </lineage>
</organism>
<dbReference type="CDD" id="cd23508">
    <property type="entry name" value="hydrophobin_II"/>
    <property type="match status" value="1"/>
</dbReference>
<proteinExistence type="inferred from homology"/>
<dbReference type="InterPro" id="IPR036686">
    <property type="entry name" value="Class_II_Hydrophobin_sf"/>
</dbReference>
<evidence type="ECO:0000313" key="5">
    <source>
        <dbReference type="Proteomes" id="UP000016931"/>
    </source>
</evidence>
<evidence type="ECO:0000256" key="2">
    <source>
        <dbReference type="ARBA" id="ARBA00023157"/>
    </source>
</evidence>
<name>N1QJR4_SPHMS</name>
<dbReference type="HOGENOM" id="CLU_141181_2_2_1"/>
<dbReference type="Pfam" id="PF06766">
    <property type="entry name" value="Hydrophobin_2"/>
    <property type="match status" value="1"/>
</dbReference>
<evidence type="ECO:0000256" key="1">
    <source>
        <dbReference type="ARBA" id="ARBA00009576"/>
    </source>
</evidence>
<dbReference type="GeneID" id="27903533"/>
<evidence type="ECO:0000256" key="3">
    <source>
        <dbReference type="SAM" id="SignalP"/>
    </source>
</evidence>
<feature type="chain" id="PRO_5012994601" evidence="3">
    <location>
        <begin position="16"/>
        <end position="92"/>
    </location>
</feature>
<dbReference type="GO" id="GO:0005576">
    <property type="term" value="C:extracellular region"/>
    <property type="evidence" value="ECO:0007669"/>
    <property type="project" value="InterPro"/>
</dbReference>
<keyword evidence="5" id="KW-1185">Reference proteome</keyword>
<gene>
    <name evidence="4" type="ORF">SEPMUDRAFT_150789</name>
</gene>
<dbReference type="RefSeq" id="XP_016758910.1">
    <property type="nucleotide sequence ID" value="XM_016906396.1"/>
</dbReference>
<dbReference type="SUPFAM" id="SSF101751">
    <property type="entry name" value="Hydrophobin II, HfbII"/>
    <property type="match status" value="1"/>
</dbReference>
<comment type="similarity">
    <text evidence="1">Belongs to the cerato-ulmin hydrophobin family.</text>
</comment>
<reference evidence="4 5" key="1">
    <citation type="journal article" date="2012" name="PLoS Pathog.">
        <title>Diverse lifestyles and strategies of plant pathogenesis encoded in the genomes of eighteen Dothideomycetes fungi.</title>
        <authorList>
            <person name="Ohm R.A."/>
            <person name="Feau N."/>
            <person name="Henrissat B."/>
            <person name="Schoch C.L."/>
            <person name="Horwitz B.A."/>
            <person name="Barry K.W."/>
            <person name="Condon B.J."/>
            <person name="Copeland A.C."/>
            <person name="Dhillon B."/>
            <person name="Glaser F."/>
            <person name="Hesse C.N."/>
            <person name="Kosti I."/>
            <person name="LaButti K."/>
            <person name="Lindquist E.A."/>
            <person name="Lucas S."/>
            <person name="Salamov A.A."/>
            <person name="Bradshaw R.E."/>
            <person name="Ciuffetti L."/>
            <person name="Hamelin R.C."/>
            <person name="Kema G.H.J."/>
            <person name="Lawrence C."/>
            <person name="Scott J.A."/>
            <person name="Spatafora J.W."/>
            <person name="Turgeon B.G."/>
            <person name="de Wit P.J.G.M."/>
            <person name="Zhong S."/>
            <person name="Goodwin S.B."/>
            <person name="Grigoriev I.V."/>
        </authorList>
    </citation>
    <scope>NUCLEOTIDE SEQUENCE [LARGE SCALE GENOMIC DNA]</scope>
    <source>
        <strain evidence="4 5">SO2202</strain>
    </source>
</reference>
<dbReference type="EMBL" id="KB456267">
    <property type="protein sequence ID" value="EMF10789.1"/>
    <property type="molecule type" value="Genomic_DNA"/>
</dbReference>